<evidence type="ECO:0000313" key="11">
    <source>
        <dbReference type="RefSeq" id="XP_017881358.2"/>
    </source>
</evidence>
<comment type="similarity">
    <text evidence="2">Belongs to the Ca(2+):cation antiporter (CaCA) (TC 2.A.19) family. SLC24A subfamily.</text>
</comment>
<reference evidence="11" key="1">
    <citation type="submission" date="2025-08" db="UniProtKB">
        <authorList>
            <consortium name="RefSeq"/>
        </authorList>
    </citation>
    <scope>IDENTIFICATION</scope>
    <source>
        <tissue evidence="11">Whole body</tissue>
    </source>
</reference>
<dbReference type="PANTHER" id="PTHR10846">
    <property type="entry name" value="SODIUM/POTASSIUM/CALCIUM EXCHANGER"/>
    <property type="match status" value="1"/>
</dbReference>
<evidence type="ECO:0000313" key="10">
    <source>
        <dbReference type="Proteomes" id="UP000694925"/>
    </source>
</evidence>
<feature type="transmembrane region" description="Helical" evidence="8">
    <location>
        <begin position="49"/>
        <end position="73"/>
    </location>
</feature>
<keyword evidence="4" id="KW-0406">Ion transport</keyword>
<evidence type="ECO:0000256" key="3">
    <source>
        <dbReference type="ARBA" id="ARBA00022449"/>
    </source>
</evidence>
<keyword evidence="4" id="KW-0109">Calcium transport</keyword>
<evidence type="ECO:0000256" key="7">
    <source>
        <dbReference type="ARBA" id="ARBA00023136"/>
    </source>
</evidence>
<dbReference type="InterPro" id="IPR044880">
    <property type="entry name" value="NCX_ion-bd_dom_sf"/>
</dbReference>
<proteinExistence type="inferred from homology"/>
<organism evidence="10 11">
    <name type="scientific">Ceratina calcarata</name>
    <dbReference type="NCBI Taxonomy" id="156304"/>
    <lineage>
        <taxon>Eukaryota</taxon>
        <taxon>Metazoa</taxon>
        <taxon>Ecdysozoa</taxon>
        <taxon>Arthropoda</taxon>
        <taxon>Hexapoda</taxon>
        <taxon>Insecta</taxon>
        <taxon>Pterygota</taxon>
        <taxon>Neoptera</taxon>
        <taxon>Endopterygota</taxon>
        <taxon>Hymenoptera</taxon>
        <taxon>Apocrita</taxon>
        <taxon>Aculeata</taxon>
        <taxon>Apoidea</taxon>
        <taxon>Anthophila</taxon>
        <taxon>Apidae</taxon>
        <taxon>Ceratina</taxon>
        <taxon>Zadontomerus</taxon>
    </lineage>
</organism>
<protein>
    <submittedName>
        <fullName evidence="11">Sodium/potassium/calcium exchanger 5-like</fullName>
    </submittedName>
</protein>
<dbReference type="InterPro" id="IPR004837">
    <property type="entry name" value="NaCa_Exmemb"/>
</dbReference>
<keyword evidence="5 8" id="KW-0812">Transmembrane</keyword>
<keyword evidence="4" id="KW-0813">Transport</keyword>
<evidence type="ECO:0000256" key="8">
    <source>
        <dbReference type="SAM" id="Phobius"/>
    </source>
</evidence>
<accession>A0AAJ7J123</accession>
<evidence type="ECO:0000256" key="2">
    <source>
        <dbReference type="ARBA" id="ARBA00005364"/>
    </source>
</evidence>
<dbReference type="GeneID" id="108625681"/>
<comment type="subcellular location">
    <subcellularLocation>
        <location evidence="1">Membrane</location>
        <topology evidence="1">Multi-pass membrane protein</topology>
    </subcellularLocation>
</comment>
<feature type="transmembrane region" description="Helical" evidence="8">
    <location>
        <begin position="15"/>
        <end position="37"/>
    </location>
</feature>
<feature type="transmembrane region" description="Helical" evidence="8">
    <location>
        <begin position="112"/>
        <end position="130"/>
    </location>
</feature>
<keyword evidence="4" id="KW-0106">Calcium</keyword>
<keyword evidence="10" id="KW-1185">Reference proteome</keyword>
<evidence type="ECO:0000259" key="9">
    <source>
        <dbReference type="Pfam" id="PF01699"/>
    </source>
</evidence>
<dbReference type="Pfam" id="PF01699">
    <property type="entry name" value="Na_Ca_ex"/>
    <property type="match status" value="1"/>
</dbReference>
<evidence type="ECO:0000256" key="6">
    <source>
        <dbReference type="ARBA" id="ARBA00022989"/>
    </source>
</evidence>
<keyword evidence="3" id="KW-0050">Antiport</keyword>
<evidence type="ECO:0000256" key="1">
    <source>
        <dbReference type="ARBA" id="ARBA00004141"/>
    </source>
</evidence>
<dbReference type="GO" id="GO:0005886">
    <property type="term" value="C:plasma membrane"/>
    <property type="evidence" value="ECO:0007669"/>
    <property type="project" value="TreeGrafter"/>
</dbReference>
<evidence type="ECO:0000256" key="5">
    <source>
        <dbReference type="ARBA" id="ARBA00022692"/>
    </source>
</evidence>
<dbReference type="PANTHER" id="PTHR10846:SF2">
    <property type="entry name" value="RE48874P"/>
    <property type="match status" value="1"/>
</dbReference>
<dbReference type="GO" id="GO:0006874">
    <property type="term" value="P:intracellular calcium ion homeostasis"/>
    <property type="evidence" value="ECO:0007669"/>
    <property type="project" value="TreeGrafter"/>
</dbReference>
<name>A0AAJ7J123_9HYME</name>
<dbReference type="AlphaFoldDB" id="A0AAJ7J123"/>
<feature type="transmembrane region" description="Helical" evidence="8">
    <location>
        <begin position="85"/>
        <end position="105"/>
    </location>
</feature>
<dbReference type="GO" id="GO:0008273">
    <property type="term" value="F:calcium, potassium:sodium antiporter activity"/>
    <property type="evidence" value="ECO:0007669"/>
    <property type="project" value="TreeGrafter"/>
</dbReference>
<sequence length="143" mass="15238">MMTVIGETAGIPDSIMGLTFLAAGGNVPEVASIAILARKGDGNMAMSNTLGANILDILLCLGLPWTIMCLMTGTDLKIESGTLSYSVLSIVACIIVLYAVIWFYNFELNKKVGVICLLLYMTFVVFASLVEMRVFAPDGGKSC</sequence>
<keyword evidence="6 8" id="KW-1133">Transmembrane helix</keyword>
<evidence type="ECO:0000256" key="4">
    <source>
        <dbReference type="ARBA" id="ARBA00022568"/>
    </source>
</evidence>
<keyword evidence="7 8" id="KW-0472">Membrane</keyword>
<dbReference type="KEGG" id="ccal:108625681"/>
<gene>
    <name evidence="11" type="primary">LOC108625681</name>
</gene>
<dbReference type="RefSeq" id="XP_017881358.2">
    <property type="nucleotide sequence ID" value="XM_018025869.2"/>
</dbReference>
<dbReference type="InterPro" id="IPR004481">
    <property type="entry name" value="K/Na/Ca-exchanger"/>
</dbReference>
<dbReference type="Gene3D" id="1.20.1420.30">
    <property type="entry name" value="NCX, central ion-binding region"/>
    <property type="match status" value="1"/>
</dbReference>
<dbReference type="GO" id="GO:0005262">
    <property type="term" value="F:calcium channel activity"/>
    <property type="evidence" value="ECO:0007669"/>
    <property type="project" value="TreeGrafter"/>
</dbReference>
<feature type="domain" description="Sodium/calcium exchanger membrane region" evidence="9">
    <location>
        <begin position="2"/>
        <end position="127"/>
    </location>
</feature>
<dbReference type="Proteomes" id="UP000694925">
    <property type="component" value="Unplaced"/>
</dbReference>